<feature type="region of interest" description="Disordered" evidence="1">
    <location>
        <begin position="339"/>
        <end position="365"/>
    </location>
</feature>
<feature type="compositionally biased region" description="Basic and acidic residues" evidence="1">
    <location>
        <begin position="176"/>
        <end position="186"/>
    </location>
</feature>
<feature type="region of interest" description="Disordered" evidence="1">
    <location>
        <begin position="215"/>
        <end position="292"/>
    </location>
</feature>
<reference evidence="2 3" key="1">
    <citation type="journal article" date="2012" name="PLoS Pathog.">
        <title>Diverse lifestyles and strategies of plant pathogenesis encoded in the genomes of eighteen Dothideomycetes fungi.</title>
        <authorList>
            <person name="Ohm R.A."/>
            <person name="Feau N."/>
            <person name="Henrissat B."/>
            <person name="Schoch C.L."/>
            <person name="Horwitz B.A."/>
            <person name="Barry K.W."/>
            <person name="Condon B.J."/>
            <person name="Copeland A.C."/>
            <person name="Dhillon B."/>
            <person name="Glaser F."/>
            <person name="Hesse C.N."/>
            <person name="Kosti I."/>
            <person name="LaButti K."/>
            <person name="Lindquist E.A."/>
            <person name="Lucas S."/>
            <person name="Salamov A.A."/>
            <person name="Bradshaw R.E."/>
            <person name="Ciuffetti L."/>
            <person name="Hamelin R.C."/>
            <person name="Kema G.H.J."/>
            <person name="Lawrence C."/>
            <person name="Scott J.A."/>
            <person name="Spatafora J.W."/>
            <person name="Turgeon B.G."/>
            <person name="de Wit P.J.G.M."/>
            <person name="Zhong S."/>
            <person name="Goodwin S.B."/>
            <person name="Grigoriev I.V."/>
        </authorList>
    </citation>
    <scope>NUCLEOTIDE SEQUENCE [LARGE SCALE GENOMIC DNA]</scope>
    <source>
        <strain evidence="3">C5 / ATCC 48332 / race O</strain>
    </source>
</reference>
<dbReference type="AlphaFoldDB" id="M2TNM3"/>
<gene>
    <name evidence="2" type="ORF">COCHEDRAFT_1033473</name>
</gene>
<name>M2TNM3_COCH5</name>
<proteinExistence type="predicted"/>
<evidence type="ECO:0000256" key="1">
    <source>
        <dbReference type="SAM" id="MobiDB-lite"/>
    </source>
</evidence>
<reference evidence="3" key="2">
    <citation type="journal article" date="2013" name="PLoS Genet.">
        <title>Comparative genome structure, secondary metabolite, and effector coding capacity across Cochliobolus pathogens.</title>
        <authorList>
            <person name="Condon B.J."/>
            <person name="Leng Y."/>
            <person name="Wu D."/>
            <person name="Bushley K.E."/>
            <person name="Ohm R.A."/>
            <person name="Otillar R."/>
            <person name="Martin J."/>
            <person name="Schackwitz W."/>
            <person name="Grimwood J."/>
            <person name="MohdZainudin N."/>
            <person name="Xue C."/>
            <person name="Wang R."/>
            <person name="Manning V.A."/>
            <person name="Dhillon B."/>
            <person name="Tu Z.J."/>
            <person name="Steffenson B.J."/>
            <person name="Salamov A."/>
            <person name="Sun H."/>
            <person name="Lowry S."/>
            <person name="LaButti K."/>
            <person name="Han J."/>
            <person name="Copeland A."/>
            <person name="Lindquist E."/>
            <person name="Barry K."/>
            <person name="Schmutz J."/>
            <person name="Baker S.E."/>
            <person name="Ciuffetti L.M."/>
            <person name="Grigoriev I.V."/>
            <person name="Zhong S."/>
            <person name="Turgeon B.G."/>
        </authorList>
    </citation>
    <scope>NUCLEOTIDE SEQUENCE [LARGE SCALE GENOMIC DNA]</scope>
    <source>
        <strain evidence="3">C5 / ATCC 48332 / race O</strain>
    </source>
</reference>
<feature type="compositionally biased region" description="Acidic residues" evidence="1">
    <location>
        <begin position="121"/>
        <end position="131"/>
    </location>
</feature>
<organism evidence="2 3">
    <name type="scientific">Cochliobolus heterostrophus (strain C5 / ATCC 48332 / race O)</name>
    <name type="common">Southern corn leaf blight fungus</name>
    <name type="synonym">Bipolaris maydis</name>
    <dbReference type="NCBI Taxonomy" id="701091"/>
    <lineage>
        <taxon>Eukaryota</taxon>
        <taxon>Fungi</taxon>
        <taxon>Dikarya</taxon>
        <taxon>Ascomycota</taxon>
        <taxon>Pezizomycotina</taxon>
        <taxon>Dothideomycetes</taxon>
        <taxon>Pleosporomycetidae</taxon>
        <taxon>Pleosporales</taxon>
        <taxon>Pleosporineae</taxon>
        <taxon>Pleosporaceae</taxon>
        <taxon>Bipolaris</taxon>
    </lineage>
</organism>
<accession>M2TNM3</accession>
<keyword evidence="3" id="KW-1185">Reference proteome</keyword>
<dbReference type="HOGENOM" id="CLU_758637_0_0_1"/>
<dbReference type="EMBL" id="KB445581">
    <property type="protein sequence ID" value="EMD88139.1"/>
    <property type="molecule type" value="Genomic_DNA"/>
</dbReference>
<evidence type="ECO:0000313" key="3">
    <source>
        <dbReference type="Proteomes" id="UP000016936"/>
    </source>
</evidence>
<feature type="compositionally biased region" description="Basic and acidic residues" evidence="1">
    <location>
        <begin position="100"/>
        <end position="112"/>
    </location>
</feature>
<dbReference type="Proteomes" id="UP000016936">
    <property type="component" value="Unassembled WGS sequence"/>
</dbReference>
<feature type="region of interest" description="Disordered" evidence="1">
    <location>
        <begin position="169"/>
        <end position="192"/>
    </location>
</feature>
<evidence type="ECO:0000313" key="2">
    <source>
        <dbReference type="EMBL" id="EMD88139.1"/>
    </source>
</evidence>
<feature type="compositionally biased region" description="Polar residues" evidence="1">
    <location>
        <begin position="216"/>
        <end position="230"/>
    </location>
</feature>
<sequence>MKARNIRKHLRNQNWESIPVNYMHNSNLMGRIYHTCIKASQEALRDNDKTDDNTNIEQQRQEYSQQPAMPFPDSRLPHSLPRRFYSINHKVTSLFFQHSPTEERENRYREDACNTGIGDREEGDDRDSDVDDDIQVDAEEDFDTPPNTSLAHLLVVAYMRLQGNMLVKRQMSGHRSGRDSERRSEIDWPSYDTPSRPQRYGWLYKAPESPFALSPNPFSYGSQGSPSSGARSRFPTPFQPAYPSRPIANPSLERSRRSQQRQGPSEQRSIDSFVQRTAKPSLERSLAENNPDNSFIKAGYREFISACEARAKLLRAQAEKALKDANQQELLAHQATRVLARQFPASSDDKKVDPPQPGSGGQDPV</sequence>
<feature type="region of interest" description="Disordered" evidence="1">
    <location>
        <begin position="98"/>
        <end position="131"/>
    </location>
</feature>
<protein>
    <submittedName>
        <fullName evidence="2">Uncharacterized protein</fullName>
    </submittedName>
</protein>